<evidence type="ECO:0000313" key="2">
    <source>
        <dbReference type="Proteomes" id="UP000480246"/>
    </source>
</evidence>
<dbReference type="PROSITE" id="PS51257">
    <property type="entry name" value="PROKAR_LIPOPROTEIN"/>
    <property type="match status" value="1"/>
</dbReference>
<dbReference type="OrthoDB" id="2449131at2"/>
<dbReference type="EMBL" id="WEID01000017">
    <property type="protein sequence ID" value="KAB8138490.1"/>
    <property type="molecule type" value="Genomic_DNA"/>
</dbReference>
<dbReference type="Proteomes" id="UP000480246">
    <property type="component" value="Unassembled WGS sequence"/>
</dbReference>
<evidence type="ECO:0000313" key="1">
    <source>
        <dbReference type="EMBL" id="KAB8138490.1"/>
    </source>
</evidence>
<evidence type="ECO:0008006" key="3">
    <source>
        <dbReference type="Google" id="ProtNLM"/>
    </source>
</evidence>
<reference evidence="1 2" key="1">
    <citation type="submission" date="2019-10" db="EMBL/GenBank/DDBJ databases">
        <title>Gracilibacillus sp. nov. isolated from rice seeds.</title>
        <authorList>
            <person name="He S."/>
        </authorList>
    </citation>
    <scope>NUCLEOTIDE SEQUENCE [LARGE SCALE GENOMIC DNA]</scope>
    <source>
        <strain evidence="1 2">TD8</strain>
    </source>
</reference>
<organism evidence="1 2">
    <name type="scientific">Gracilibacillus oryzae</name>
    <dbReference type="NCBI Taxonomy" id="1672701"/>
    <lineage>
        <taxon>Bacteria</taxon>
        <taxon>Bacillati</taxon>
        <taxon>Bacillota</taxon>
        <taxon>Bacilli</taxon>
        <taxon>Bacillales</taxon>
        <taxon>Bacillaceae</taxon>
        <taxon>Gracilibacillus</taxon>
    </lineage>
</organism>
<accession>A0A7C8L009</accession>
<comment type="caution">
    <text evidence="1">The sequence shown here is derived from an EMBL/GenBank/DDBJ whole genome shotgun (WGS) entry which is preliminary data.</text>
</comment>
<sequence>MIHKNILLFIILLLLTGCMYPSENLSQNQISNDAQLEMVQQAINQYAAQNEGRLPIYTKENDTPIYQKYMIDFNMLKQNNLIQSIPGTAFESGGIYKYVLINVETEPVVKVIDLRVTDQLRDIQQRLDIYISENEYPPFGKKVADGVYSLKYEELNLDAAPFVKSPYSTNNLPVLIDTNGELLIDYRMEIYKLLENTDKPYQAEEDVRKILTDNYPIVPAYSIPYTLKDGEPVFSSDYKK</sequence>
<protein>
    <recommendedName>
        <fullName evidence="3">ABC transporter periplasmic binding protein yphF</fullName>
    </recommendedName>
</protein>
<name>A0A7C8L009_9BACI</name>
<dbReference type="RefSeq" id="WP_153401877.1">
    <property type="nucleotide sequence ID" value="NZ_ML762425.1"/>
</dbReference>
<gene>
    <name evidence="1" type="ORF">F9U64_04895</name>
</gene>
<dbReference type="AlphaFoldDB" id="A0A7C8L009"/>
<keyword evidence="2" id="KW-1185">Reference proteome</keyword>
<proteinExistence type="predicted"/>